<dbReference type="InterPro" id="IPR029047">
    <property type="entry name" value="HSP70_peptide-bd_sf"/>
</dbReference>
<organism evidence="6 7">
    <name type="scientific">Mucilaginibacter frigoritolerans</name>
    <dbReference type="NCBI Taxonomy" id="652788"/>
    <lineage>
        <taxon>Bacteria</taxon>
        <taxon>Pseudomonadati</taxon>
        <taxon>Bacteroidota</taxon>
        <taxon>Sphingobacteriia</taxon>
        <taxon>Sphingobacteriales</taxon>
        <taxon>Sphingobacteriaceae</taxon>
        <taxon>Mucilaginibacter</taxon>
    </lineage>
</organism>
<dbReference type="GO" id="GO:0005524">
    <property type="term" value="F:ATP binding"/>
    <property type="evidence" value="ECO:0007669"/>
    <property type="project" value="UniProtKB-KW"/>
</dbReference>
<evidence type="ECO:0000313" key="7">
    <source>
        <dbReference type="Proteomes" id="UP000317010"/>
    </source>
</evidence>
<dbReference type="PROSITE" id="PS00297">
    <property type="entry name" value="HSP70_1"/>
    <property type="match status" value="1"/>
</dbReference>
<dbReference type="SUPFAM" id="SSF100934">
    <property type="entry name" value="Heat shock protein 70kD (HSP70), C-terminal subdomain"/>
    <property type="match status" value="1"/>
</dbReference>
<dbReference type="InterPro" id="IPR013126">
    <property type="entry name" value="Hsp_70_fam"/>
</dbReference>
<keyword evidence="7" id="KW-1185">Reference proteome</keyword>
<dbReference type="InterPro" id="IPR043129">
    <property type="entry name" value="ATPase_NBD"/>
</dbReference>
<evidence type="ECO:0000256" key="3">
    <source>
        <dbReference type="ARBA" id="ARBA00022840"/>
    </source>
</evidence>
<evidence type="ECO:0000256" key="4">
    <source>
        <dbReference type="ARBA" id="ARBA00023186"/>
    </source>
</evidence>
<dbReference type="GO" id="GO:0140662">
    <property type="term" value="F:ATP-dependent protein folding chaperone"/>
    <property type="evidence" value="ECO:0007669"/>
    <property type="project" value="InterPro"/>
</dbReference>
<proteinExistence type="inferred from homology"/>
<evidence type="ECO:0000313" key="6">
    <source>
        <dbReference type="EMBL" id="TWJ00690.1"/>
    </source>
</evidence>
<dbReference type="PRINTS" id="PR00301">
    <property type="entry name" value="HEATSHOCK70"/>
</dbReference>
<dbReference type="Gene3D" id="3.90.640.10">
    <property type="entry name" value="Actin, Chain A, domain 4"/>
    <property type="match status" value="1"/>
</dbReference>
<evidence type="ECO:0000256" key="1">
    <source>
        <dbReference type="ARBA" id="ARBA00007381"/>
    </source>
</evidence>
<dbReference type="Pfam" id="PF00012">
    <property type="entry name" value="HSP70"/>
    <property type="match status" value="1"/>
</dbReference>
<evidence type="ECO:0000256" key="2">
    <source>
        <dbReference type="ARBA" id="ARBA00022741"/>
    </source>
</evidence>
<dbReference type="Gene3D" id="3.30.420.40">
    <property type="match status" value="2"/>
</dbReference>
<comment type="similarity">
    <text evidence="1 5">Belongs to the heat shock protein 70 family.</text>
</comment>
<dbReference type="EMBL" id="VLLI01000005">
    <property type="protein sequence ID" value="TWJ00690.1"/>
    <property type="molecule type" value="Genomic_DNA"/>
</dbReference>
<dbReference type="Proteomes" id="UP000317010">
    <property type="component" value="Unassembled WGS sequence"/>
</dbReference>
<dbReference type="Gene3D" id="1.20.1270.10">
    <property type="match status" value="1"/>
</dbReference>
<gene>
    <name evidence="6" type="ORF">JN11_01946</name>
</gene>
<dbReference type="Gene3D" id="2.60.34.10">
    <property type="entry name" value="Substrate Binding Domain Of DNAk, Chain A, domain 1"/>
    <property type="match status" value="1"/>
</dbReference>
<keyword evidence="2 5" id="KW-0547">Nucleotide-binding</keyword>
<accession>A0A562U4H2</accession>
<keyword evidence="3 5" id="KW-0067">ATP-binding</keyword>
<dbReference type="FunFam" id="3.30.420.40:FF:000046">
    <property type="entry name" value="Chaperone protein HscA"/>
    <property type="match status" value="1"/>
</dbReference>
<dbReference type="FunFam" id="3.30.420.40:FF:000020">
    <property type="entry name" value="Chaperone protein HscA homolog"/>
    <property type="match status" value="1"/>
</dbReference>
<reference evidence="6 7" key="1">
    <citation type="submission" date="2019-07" db="EMBL/GenBank/DDBJ databases">
        <title>Genomic Encyclopedia of Archaeal and Bacterial Type Strains, Phase II (KMG-II): from individual species to whole genera.</title>
        <authorList>
            <person name="Goeker M."/>
        </authorList>
    </citation>
    <scope>NUCLEOTIDE SEQUENCE [LARGE SCALE GENOMIC DNA]</scope>
    <source>
        <strain evidence="6 7">ATCC BAA-1854</strain>
    </source>
</reference>
<dbReference type="InterPro" id="IPR029048">
    <property type="entry name" value="HSP70_C_sf"/>
</dbReference>
<dbReference type="NCBIfam" id="NF003520">
    <property type="entry name" value="PRK05183.1"/>
    <property type="match status" value="1"/>
</dbReference>
<sequence length="625" mass="69071">MPVVIHIMAKVSINLATGSIQKEELIVGIDLGTTNSLVAFINPDKNPQVINDTGKGVLVPSVVHFGPTGDITVGNEAKDYLITDPQNTVFSVKRLLGRSYKDIENYKDFFSYKVIDDDSESLVKIKVGDKFYTPIELSGLILKELKVRAEHALKTPVNRAVITVPAYFNDSQRQATRDAGKLAGLDVLRIVNEPTAASLAYGIGLNPEETKTIAVYDLGGGTFDVSILQIQNGIFEVLSTNGNTFLGGDDFDSAIVDYWIEKNQLNKADLIADNKLAQRLRLKAEEAKKAFAHQSLFNEKIGDIWYTIDRNTFNELILPKVQETITCCQNALKDAKLEIGQIDEVIMVGGSTRTALVKKMVAEFFGRPVHDEVNPDEVVALGAAIQADVLAGNRSDILLLDVTPLSLGIETMGGLMDVIIPRNSKIPTKAGRQYTTSIDGQVNMKIAVYQGERDLIKENRKLAEFDLKGIPSMPAGFPKVDINFLLNADGILKIQAIELRSGVKQEVEVKPTYGITDDQVEQMLMDSITHAKDDVAQRMLIEARTEGEQMTYTVENFIKKYSNFLSITEISETTQYVQKLKDALTSGDKDLIHKSIDELNEFTRPFAERLMDEAISTAMKGKSIE</sequence>
<dbReference type="SUPFAM" id="SSF53067">
    <property type="entry name" value="Actin-like ATPase domain"/>
    <property type="match status" value="2"/>
</dbReference>
<dbReference type="SUPFAM" id="SSF100920">
    <property type="entry name" value="Heat shock protein 70kD (HSP70), peptide-binding domain"/>
    <property type="match status" value="1"/>
</dbReference>
<dbReference type="PANTHER" id="PTHR19375">
    <property type="entry name" value="HEAT SHOCK PROTEIN 70KDA"/>
    <property type="match status" value="1"/>
</dbReference>
<dbReference type="InterPro" id="IPR018181">
    <property type="entry name" value="Heat_shock_70_CS"/>
</dbReference>
<comment type="caution">
    <text evidence="6">The sequence shown here is derived from an EMBL/GenBank/DDBJ whole genome shotgun (WGS) entry which is preliminary data.</text>
</comment>
<protein>
    <submittedName>
        <fullName evidence="6">Molecular chaperone HscA</fullName>
    </submittedName>
</protein>
<evidence type="ECO:0000256" key="5">
    <source>
        <dbReference type="RuleBase" id="RU003322"/>
    </source>
</evidence>
<name>A0A562U4H2_9SPHI</name>
<dbReference type="PROSITE" id="PS00329">
    <property type="entry name" value="HSP70_2"/>
    <property type="match status" value="1"/>
</dbReference>
<dbReference type="AlphaFoldDB" id="A0A562U4H2"/>
<keyword evidence="4" id="KW-0143">Chaperone</keyword>